<keyword evidence="3" id="KW-1003">Cell membrane</keyword>
<dbReference type="Pfam" id="PF00528">
    <property type="entry name" value="BPD_transp_1"/>
    <property type="match status" value="1"/>
</dbReference>
<evidence type="ECO:0000256" key="7">
    <source>
        <dbReference type="RuleBase" id="RU363032"/>
    </source>
</evidence>
<evidence type="ECO:0000256" key="3">
    <source>
        <dbReference type="ARBA" id="ARBA00022475"/>
    </source>
</evidence>
<feature type="transmembrane region" description="Helical" evidence="7">
    <location>
        <begin position="173"/>
        <end position="195"/>
    </location>
</feature>
<reference evidence="9 10" key="1">
    <citation type="submission" date="2018-08" db="EMBL/GenBank/DDBJ databases">
        <title>Meiothermus terrae DSM 26712 genome sequencing project.</title>
        <authorList>
            <person name="Da Costa M.S."/>
            <person name="Albuquerque L."/>
            <person name="Raposo P."/>
            <person name="Froufe H.J.C."/>
            <person name="Barroso C.S."/>
            <person name="Egas C."/>
        </authorList>
    </citation>
    <scope>NUCLEOTIDE SEQUENCE [LARGE SCALE GENOMIC DNA]</scope>
    <source>
        <strain evidence="9 10">DSM 26712</strain>
    </source>
</reference>
<feature type="transmembrane region" description="Helical" evidence="7">
    <location>
        <begin position="93"/>
        <end position="113"/>
    </location>
</feature>
<comment type="subcellular location">
    <subcellularLocation>
        <location evidence="1 7">Cell membrane</location>
        <topology evidence="1 7">Multi-pass membrane protein</topology>
    </subcellularLocation>
</comment>
<feature type="transmembrane region" description="Helical" evidence="7">
    <location>
        <begin position="226"/>
        <end position="246"/>
    </location>
</feature>
<feature type="domain" description="ABC transmembrane type-1" evidence="8">
    <location>
        <begin position="88"/>
        <end position="299"/>
    </location>
</feature>
<keyword evidence="6 7" id="KW-0472">Membrane</keyword>
<dbReference type="Gene3D" id="1.10.3720.10">
    <property type="entry name" value="MetI-like"/>
    <property type="match status" value="1"/>
</dbReference>
<comment type="caution">
    <text evidence="9">The sequence shown here is derived from an EMBL/GenBank/DDBJ whole genome shotgun (WGS) entry which is preliminary data.</text>
</comment>
<comment type="similarity">
    <text evidence="7">Belongs to the binding-protein-dependent transport system permease family.</text>
</comment>
<dbReference type="RefSeq" id="WP_218022859.1">
    <property type="nucleotide sequence ID" value="NZ_QXDL01000008.1"/>
</dbReference>
<evidence type="ECO:0000256" key="1">
    <source>
        <dbReference type="ARBA" id="ARBA00004651"/>
    </source>
</evidence>
<feature type="transmembrane region" description="Helical" evidence="7">
    <location>
        <begin position="278"/>
        <end position="298"/>
    </location>
</feature>
<dbReference type="InterPro" id="IPR051393">
    <property type="entry name" value="ABC_transporter_permease"/>
</dbReference>
<keyword evidence="10" id="KW-1185">Reference proteome</keyword>
<gene>
    <name evidence="9" type="primary">ugpA_2</name>
    <name evidence="9" type="ORF">Mterra_00397</name>
</gene>
<sequence length="311" mass="35050">MEQVPETGTVQRPGRVASSWRRVFNREAITGWLFILPALVGFVLFYLLPSVRAFSISFTDWNLLRPPRPVGLENYEALLADPNFWHALKVTGLYVLFNIPLQTVLALLLAVLMDRLVRSIFVRAVVILPYLLSNVVVAMIFLWLLHPILGYVNVFLGLLGLERQPFFGSPDQALATVAGVNIWRHMGFTALLFYAGLQSIPRSLYEAAAIDGAGEWRMFWRITLPLLRPVTVFVLVTSVIGSFQIFDTVAVATGGGPSYATRVIVWYIYENAFQFFRMGYASAMSMVLFLILVAFTLIQMRVFRANQSDLS</sequence>
<evidence type="ECO:0000313" key="9">
    <source>
        <dbReference type="EMBL" id="RIH90511.1"/>
    </source>
</evidence>
<organism evidence="9 10">
    <name type="scientific">Calidithermus terrae</name>
    <dbReference type="NCBI Taxonomy" id="1408545"/>
    <lineage>
        <taxon>Bacteria</taxon>
        <taxon>Thermotogati</taxon>
        <taxon>Deinococcota</taxon>
        <taxon>Deinococci</taxon>
        <taxon>Thermales</taxon>
        <taxon>Thermaceae</taxon>
        <taxon>Calidithermus</taxon>
    </lineage>
</organism>
<feature type="transmembrane region" description="Helical" evidence="7">
    <location>
        <begin position="120"/>
        <end position="145"/>
    </location>
</feature>
<keyword evidence="5 7" id="KW-1133">Transmembrane helix</keyword>
<evidence type="ECO:0000256" key="2">
    <source>
        <dbReference type="ARBA" id="ARBA00022448"/>
    </source>
</evidence>
<proteinExistence type="inferred from homology"/>
<dbReference type="PROSITE" id="PS50928">
    <property type="entry name" value="ABC_TM1"/>
    <property type="match status" value="1"/>
</dbReference>
<dbReference type="CDD" id="cd06261">
    <property type="entry name" value="TM_PBP2"/>
    <property type="match status" value="1"/>
</dbReference>
<dbReference type="EMBL" id="QXDL01000008">
    <property type="protein sequence ID" value="RIH90511.1"/>
    <property type="molecule type" value="Genomic_DNA"/>
</dbReference>
<evidence type="ECO:0000256" key="4">
    <source>
        <dbReference type="ARBA" id="ARBA00022692"/>
    </source>
</evidence>
<dbReference type="PANTHER" id="PTHR30193">
    <property type="entry name" value="ABC TRANSPORTER PERMEASE PROTEIN"/>
    <property type="match status" value="1"/>
</dbReference>
<evidence type="ECO:0000256" key="5">
    <source>
        <dbReference type="ARBA" id="ARBA00022989"/>
    </source>
</evidence>
<dbReference type="GO" id="GO:0005886">
    <property type="term" value="C:plasma membrane"/>
    <property type="evidence" value="ECO:0007669"/>
    <property type="project" value="UniProtKB-SubCell"/>
</dbReference>
<name>A0A399F7B1_9DEIN</name>
<dbReference type="AlphaFoldDB" id="A0A399F7B1"/>
<feature type="transmembrane region" description="Helical" evidence="7">
    <location>
        <begin position="29"/>
        <end position="48"/>
    </location>
</feature>
<dbReference type="Proteomes" id="UP000265715">
    <property type="component" value="Unassembled WGS sequence"/>
</dbReference>
<dbReference type="PANTHER" id="PTHR30193:SF41">
    <property type="entry name" value="DIACETYLCHITOBIOSE UPTAKE SYSTEM PERMEASE PROTEIN NGCF"/>
    <property type="match status" value="1"/>
</dbReference>
<dbReference type="InterPro" id="IPR035906">
    <property type="entry name" value="MetI-like_sf"/>
</dbReference>
<dbReference type="SUPFAM" id="SSF161098">
    <property type="entry name" value="MetI-like"/>
    <property type="match status" value="1"/>
</dbReference>
<protein>
    <submittedName>
        <fullName evidence="9">sn-glycerol-3-phosphate transport system permease protein UgpA</fullName>
    </submittedName>
</protein>
<dbReference type="InterPro" id="IPR000515">
    <property type="entry name" value="MetI-like"/>
</dbReference>
<keyword evidence="2 7" id="KW-0813">Transport</keyword>
<evidence type="ECO:0000256" key="6">
    <source>
        <dbReference type="ARBA" id="ARBA00023136"/>
    </source>
</evidence>
<evidence type="ECO:0000259" key="8">
    <source>
        <dbReference type="PROSITE" id="PS50928"/>
    </source>
</evidence>
<evidence type="ECO:0000313" key="10">
    <source>
        <dbReference type="Proteomes" id="UP000265715"/>
    </source>
</evidence>
<accession>A0A399F7B1</accession>
<dbReference type="GO" id="GO:0055085">
    <property type="term" value="P:transmembrane transport"/>
    <property type="evidence" value="ECO:0007669"/>
    <property type="project" value="InterPro"/>
</dbReference>
<keyword evidence="4 7" id="KW-0812">Transmembrane</keyword>